<keyword evidence="4" id="KW-1185">Reference proteome</keyword>
<dbReference type="EMBL" id="FNYK01000009">
    <property type="protein sequence ID" value="SEI55138.1"/>
    <property type="molecule type" value="Genomic_DNA"/>
</dbReference>
<dbReference type="OrthoDB" id="9798761at2"/>
<dbReference type="PANTHER" id="PTHR35149:SF2">
    <property type="entry name" value="DUF262 DOMAIN-CONTAINING PROTEIN"/>
    <property type="match status" value="1"/>
</dbReference>
<sequence>MKPVEYQLLYGLLGPGSNGKQFIIPVYQRNYTWKKNDQIAKLMNDITLLLKNNESKHFIGTIITYPTTVQGFVENSVVDGQQRITTIFLIVHALRKLFKDKARESEENASKALPGTDDFFRGYLENTFFEKNELSEKYKYKLKPQVSDDDAYNYISKENFEELGKCDDSSNIKQNFFYIYDVLKGFIEEGYDYMSILSTLNRLYVVLIELDSSDNPQEIFESINSTGAKLSQSDLIRNFILMNKGNDEQEHLYDLYWKNLETNTDHSRKLDFFFRFYLASKQFNLTGANKIYNAFKEYWKQVDGETNSEKILSEIKQSSEDFHRLYLSNQKDELGQVIYDFRNLHYETHAPFILGVFSLYHQGKINKYELQKTIKLTNIYFTRRILAGKDANDISRKFPSILKNVLDEYNTVGGKNFIDIVKSELVFKNLNTNAHLPTDAEITNNLKTANFYTLSKSKWLLDQLEMDESKVILDLKQLNIEHVMPQTRDYNWTEKTSDLSDDEYASFVNRLGNLTIVSSIDNSTMQNRDFVEKKKVLEKSNHIKLNTEILKKTDWDLNDIDERTNQMIKRFEKIFPYIKSKVHIADENQILYLYSNEELVAKGYLYQDGRVAVLANSIIDLTNETNPKISEIRNECVEEGFIEQIDEKFILKDERVFQNLSTAAEFVLGGERRNGNLWQKNQKAE</sequence>
<feature type="domain" description="GmrSD restriction endonucleases C-terminal" evidence="2">
    <location>
        <begin position="437"/>
        <end position="569"/>
    </location>
</feature>
<name>A0A1H6RH28_9FIRM</name>
<dbReference type="InterPro" id="IPR011089">
    <property type="entry name" value="GmrSD_C"/>
</dbReference>
<feature type="domain" description="GmrSD restriction endonucleases N-terminal" evidence="1">
    <location>
        <begin position="18"/>
        <end position="240"/>
    </location>
</feature>
<dbReference type="InterPro" id="IPR004919">
    <property type="entry name" value="GmrSD_N"/>
</dbReference>
<evidence type="ECO:0000313" key="4">
    <source>
        <dbReference type="Proteomes" id="UP000183028"/>
    </source>
</evidence>
<gene>
    <name evidence="3" type="ORF">SAMN04487834_100914</name>
</gene>
<organism evidence="3 4">
    <name type="scientific">Sharpea azabuensis</name>
    <dbReference type="NCBI Taxonomy" id="322505"/>
    <lineage>
        <taxon>Bacteria</taxon>
        <taxon>Bacillati</taxon>
        <taxon>Bacillota</taxon>
        <taxon>Erysipelotrichia</taxon>
        <taxon>Erysipelotrichales</taxon>
        <taxon>Coprobacillaceae</taxon>
        <taxon>Sharpea</taxon>
    </lineage>
</organism>
<dbReference type="Proteomes" id="UP000183028">
    <property type="component" value="Unassembled WGS sequence"/>
</dbReference>
<dbReference type="Pfam" id="PF03235">
    <property type="entry name" value="GmrSD_N"/>
    <property type="match status" value="1"/>
</dbReference>
<accession>A0A1H6RH28</accession>
<dbReference type="RefSeq" id="WP_074731398.1">
    <property type="nucleotide sequence ID" value="NZ_CADBKW010000006.1"/>
</dbReference>
<protein>
    <submittedName>
        <fullName evidence="3">Uncharacterized conserved protein, contains ParB-like and HNH nuclease domains</fullName>
    </submittedName>
</protein>
<dbReference type="AlphaFoldDB" id="A0A1H6RH28"/>
<dbReference type="Pfam" id="PF07510">
    <property type="entry name" value="GmrSD_C"/>
    <property type="match status" value="1"/>
</dbReference>
<reference evidence="4" key="1">
    <citation type="submission" date="2016-10" db="EMBL/GenBank/DDBJ databases">
        <authorList>
            <person name="Varghese N."/>
        </authorList>
    </citation>
    <scope>NUCLEOTIDE SEQUENCE [LARGE SCALE GENOMIC DNA]</scope>
    <source>
        <strain evidence="4">DSM 20406</strain>
    </source>
</reference>
<dbReference type="PANTHER" id="PTHR35149">
    <property type="entry name" value="SLL5132 PROTEIN"/>
    <property type="match status" value="1"/>
</dbReference>
<evidence type="ECO:0000259" key="1">
    <source>
        <dbReference type="Pfam" id="PF03235"/>
    </source>
</evidence>
<proteinExistence type="predicted"/>
<evidence type="ECO:0000259" key="2">
    <source>
        <dbReference type="Pfam" id="PF07510"/>
    </source>
</evidence>
<evidence type="ECO:0000313" key="3">
    <source>
        <dbReference type="EMBL" id="SEI55138.1"/>
    </source>
</evidence>
<dbReference type="eggNOG" id="COG1479">
    <property type="taxonomic scope" value="Bacteria"/>
</dbReference>